<dbReference type="AlphaFoldDB" id="A0A5C4MU41"/>
<feature type="domain" description="Nucleotidyl transferase" evidence="1">
    <location>
        <begin position="10"/>
        <end position="292"/>
    </location>
</feature>
<dbReference type="PANTHER" id="PTHR46390">
    <property type="entry name" value="MANNOSE-1-PHOSPHATE GUANYLYLTRANSFERASE"/>
    <property type="match status" value="1"/>
</dbReference>
<keyword evidence="3" id="KW-0548">Nucleotidyltransferase</keyword>
<keyword evidence="3" id="KW-0808">Transferase</keyword>
<evidence type="ECO:0000259" key="1">
    <source>
        <dbReference type="Pfam" id="PF00483"/>
    </source>
</evidence>
<dbReference type="InterPro" id="IPR049577">
    <property type="entry name" value="GMPP_N"/>
</dbReference>
<evidence type="ECO:0000313" key="3">
    <source>
        <dbReference type="EMBL" id="TNC48912.1"/>
    </source>
</evidence>
<dbReference type="RefSeq" id="WP_139087172.1">
    <property type="nucleotide sequence ID" value="NZ_VDFR01000027.1"/>
</dbReference>
<evidence type="ECO:0000259" key="2">
    <source>
        <dbReference type="Pfam" id="PF22640"/>
    </source>
</evidence>
<accession>A0A5C4MU41</accession>
<dbReference type="Pfam" id="PF22640">
    <property type="entry name" value="ManC_GMP_beta-helix"/>
    <property type="match status" value="1"/>
</dbReference>
<dbReference type="SUPFAM" id="SSF53448">
    <property type="entry name" value="Nucleotide-diphospho-sugar transferases"/>
    <property type="match status" value="1"/>
</dbReference>
<gene>
    <name evidence="4" type="ORF">FHE65_05675</name>
    <name evidence="3" type="ORF">FHE65_06385</name>
</gene>
<dbReference type="SUPFAM" id="SSF159283">
    <property type="entry name" value="Guanosine diphospho-D-mannose pyrophosphorylase/mannose-6-phosphate isomerase linker domain"/>
    <property type="match status" value="1"/>
</dbReference>
<organism evidence="3 5">
    <name type="scientific">Mumia zhuanghuii</name>
    <dbReference type="NCBI Taxonomy" id="2585211"/>
    <lineage>
        <taxon>Bacteria</taxon>
        <taxon>Bacillati</taxon>
        <taxon>Actinomycetota</taxon>
        <taxon>Actinomycetes</taxon>
        <taxon>Propionibacteriales</taxon>
        <taxon>Nocardioidaceae</taxon>
        <taxon>Mumia</taxon>
    </lineage>
</organism>
<evidence type="ECO:0000313" key="4">
    <source>
        <dbReference type="EMBL" id="TNC49211.1"/>
    </source>
</evidence>
<dbReference type="Proteomes" id="UP000306740">
    <property type="component" value="Unassembled WGS sequence"/>
</dbReference>
<dbReference type="InterPro" id="IPR029044">
    <property type="entry name" value="Nucleotide-diphossugar_trans"/>
</dbReference>
<dbReference type="Gene3D" id="3.90.550.10">
    <property type="entry name" value="Spore Coat Polysaccharide Biosynthesis Protein SpsA, Chain A"/>
    <property type="match status" value="1"/>
</dbReference>
<dbReference type="EMBL" id="VDFR01000031">
    <property type="protein sequence ID" value="TNC48912.1"/>
    <property type="molecule type" value="Genomic_DNA"/>
</dbReference>
<dbReference type="InterPro" id="IPR051161">
    <property type="entry name" value="Mannose-6P_isomerase_type2"/>
</dbReference>
<reference evidence="3 5" key="1">
    <citation type="submission" date="2019-05" db="EMBL/GenBank/DDBJ databases">
        <title>Mumia sp. nov., isolated from the intestinal contents of plateau pika (Ochotona curzoniae) in the Qinghai-Tibet plateau of China.</title>
        <authorList>
            <person name="Tian Z."/>
        </authorList>
    </citation>
    <scope>NUCLEOTIDE SEQUENCE [LARGE SCALE GENOMIC DNA]</scope>
    <source>
        <strain evidence="5">527</strain>
        <strain evidence="3">Z527</strain>
    </source>
</reference>
<dbReference type="InterPro" id="IPR054566">
    <property type="entry name" value="ManC/GMP-like_b-helix"/>
</dbReference>
<dbReference type="GO" id="GO:0009298">
    <property type="term" value="P:GDP-mannose biosynthetic process"/>
    <property type="evidence" value="ECO:0007669"/>
    <property type="project" value="TreeGrafter"/>
</dbReference>
<dbReference type="EMBL" id="VDFR01000027">
    <property type="protein sequence ID" value="TNC49211.1"/>
    <property type="molecule type" value="Genomic_DNA"/>
</dbReference>
<comment type="caution">
    <text evidence="3">The sequence shown here is derived from an EMBL/GenBank/DDBJ whole genome shotgun (WGS) entry which is preliminary data.</text>
</comment>
<dbReference type="Pfam" id="PF00483">
    <property type="entry name" value="NTP_transferase"/>
    <property type="match status" value="1"/>
</dbReference>
<dbReference type="InterPro" id="IPR005835">
    <property type="entry name" value="NTP_transferase_dom"/>
</dbReference>
<protein>
    <submittedName>
        <fullName evidence="3">Mannose-1-phosphate guanylyltransferase</fullName>
    </submittedName>
</protein>
<dbReference type="OrthoDB" id="9806359at2"/>
<name>A0A5C4MU41_9ACTN</name>
<evidence type="ECO:0000313" key="5">
    <source>
        <dbReference type="Proteomes" id="UP000306740"/>
    </source>
</evidence>
<dbReference type="PANTHER" id="PTHR46390:SF1">
    <property type="entry name" value="MANNOSE-1-PHOSPHATE GUANYLYLTRANSFERASE"/>
    <property type="match status" value="1"/>
</dbReference>
<sequence>MPEPVPSLQAIVPAGGAGTRLWPVSRASRPKFLLDLTGRGRSLLQQTYDRLVPLVGPSGVNVVTGISHRDAVAAQLPDLGPDNLVAEPSPRDSMPAIGLMTALIARRDRDAVVASFAADHLIEGEEEFAEAVRQATAAAQAGYVTTIGIAPTGPSTAYGYVESGAPLAGVPAAPDATVVTRFVEKPDAGTAREYVASGAFRWNAGMFVARADVLLDRLGEQQPRMREGLDTIADAWDGPERLATLERVWPTLTRIAIDHAIAEPVAAAGGVATVPGTFGWTDVGDFAAVAEVLGAESGEVTVLGDRTLVEAVRSSGLVVTGSRTVSVLGIDDVVVVDTPDAVLVTTAAHAQEVKDLVTRWRDAGRDDLV</sequence>
<dbReference type="GO" id="GO:0004475">
    <property type="term" value="F:mannose-1-phosphate guanylyltransferase (GTP) activity"/>
    <property type="evidence" value="ECO:0007669"/>
    <property type="project" value="InterPro"/>
</dbReference>
<dbReference type="CDD" id="cd02509">
    <property type="entry name" value="GDP-M1P_Guanylyltransferase"/>
    <property type="match status" value="1"/>
</dbReference>
<proteinExistence type="predicted"/>
<feature type="domain" description="MannoseP isomerase/GMP-like beta-helix" evidence="2">
    <location>
        <begin position="315"/>
        <end position="359"/>
    </location>
</feature>